<keyword evidence="3" id="KW-1185">Reference proteome</keyword>
<feature type="compositionally biased region" description="Basic residues" evidence="1">
    <location>
        <begin position="236"/>
        <end position="254"/>
    </location>
</feature>
<feature type="region of interest" description="Disordered" evidence="1">
    <location>
        <begin position="74"/>
        <end position="254"/>
    </location>
</feature>
<sequence length="254" mass="25786">MEKDCILNATRSIALRAASRPEPPTSWDFERPITTTAAVAAAAAAAAPASAAATADATAASVAFYLDATAASRAAPVPPAPRPQGGVRATFGGWRARQTAPRSPPLARRAPRPLRLAAGDAGGGATAAAGWGQRGATRRARCGAHRHPQRRQARPPTPGRRPTRAAAASASRRDQEAPPPPPPPPSPRATAAAVAAASPAPASRTAPSASPNAATATATTALAGTPPPPPLAPHPPLRHRVARRPYRRRPAARG</sequence>
<dbReference type="AlphaFoldDB" id="A0A1X6PGC8"/>
<evidence type="ECO:0000313" key="2">
    <source>
        <dbReference type="EMBL" id="OSX79909.1"/>
    </source>
</evidence>
<dbReference type="Proteomes" id="UP000218209">
    <property type="component" value="Unassembled WGS sequence"/>
</dbReference>
<accession>A0A1X6PGC8</accession>
<reference evidence="2 3" key="1">
    <citation type="submission" date="2017-03" db="EMBL/GenBank/DDBJ databases">
        <title>WGS assembly of Porphyra umbilicalis.</title>
        <authorList>
            <person name="Brawley S.H."/>
            <person name="Blouin N.A."/>
            <person name="Ficko-Blean E."/>
            <person name="Wheeler G.L."/>
            <person name="Lohr M."/>
            <person name="Goodson H.V."/>
            <person name="Jenkins J.W."/>
            <person name="Blaby-Haas C.E."/>
            <person name="Helliwell K.E."/>
            <person name="Chan C."/>
            <person name="Marriage T."/>
            <person name="Bhattacharya D."/>
            <person name="Klein A.S."/>
            <person name="Badis Y."/>
            <person name="Brodie J."/>
            <person name="Cao Y."/>
            <person name="Collen J."/>
            <person name="Dittami S.M."/>
            <person name="Gachon C.M."/>
            <person name="Green B.R."/>
            <person name="Karpowicz S."/>
            <person name="Kim J.W."/>
            <person name="Kudahl U."/>
            <person name="Lin S."/>
            <person name="Michel G."/>
            <person name="Mittag M."/>
            <person name="Olson B.J."/>
            <person name="Pangilinan J."/>
            <person name="Peng Y."/>
            <person name="Qiu H."/>
            <person name="Shu S."/>
            <person name="Singer J.T."/>
            <person name="Smith A.G."/>
            <person name="Sprecher B.N."/>
            <person name="Wagner V."/>
            <person name="Wang W."/>
            <person name="Wang Z.-Y."/>
            <person name="Yan J."/>
            <person name="Yarish C."/>
            <person name="Zoeuner-Riek S."/>
            <person name="Zhuang Y."/>
            <person name="Zou Y."/>
            <person name="Lindquist E.A."/>
            <person name="Grimwood J."/>
            <person name="Barry K."/>
            <person name="Rokhsar D.S."/>
            <person name="Schmutz J."/>
            <person name="Stiller J.W."/>
            <person name="Grossman A.R."/>
            <person name="Prochnik S.E."/>
        </authorList>
    </citation>
    <scope>NUCLEOTIDE SEQUENCE [LARGE SCALE GENOMIC DNA]</scope>
    <source>
        <strain evidence="2">4086291</strain>
    </source>
</reference>
<feature type="compositionally biased region" description="Low complexity" evidence="1">
    <location>
        <begin position="126"/>
        <end position="135"/>
    </location>
</feature>
<feature type="compositionally biased region" description="Pro residues" evidence="1">
    <location>
        <begin position="225"/>
        <end position="235"/>
    </location>
</feature>
<feature type="compositionally biased region" description="Low complexity" evidence="1">
    <location>
        <begin position="188"/>
        <end position="224"/>
    </location>
</feature>
<evidence type="ECO:0000313" key="3">
    <source>
        <dbReference type="Proteomes" id="UP000218209"/>
    </source>
</evidence>
<proteinExistence type="predicted"/>
<feature type="compositionally biased region" description="Pro residues" evidence="1">
    <location>
        <begin position="177"/>
        <end position="187"/>
    </location>
</feature>
<gene>
    <name evidence="2" type="ORF">BU14_0068s0005</name>
</gene>
<name>A0A1X6PGC8_PORUM</name>
<evidence type="ECO:0000256" key="1">
    <source>
        <dbReference type="SAM" id="MobiDB-lite"/>
    </source>
</evidence>
<feature type="compositionally biased region" description="Basic residues" evidence="1">
    <location>
        <begin position="136"/>
        <end position="153"/>
    </location>
</feature>
<feature type="compositionally biased region" description="Low complexity" evidence="1">
    <location>
        <begin position="105"/>
        <end position="119"/>
    </location>
</feature>
<protein>
    <submittedName>
        <fullName evidence="2">Uncharacterized protein</fullName>
    </submittedName>
</protein>
<organism evidence="2 3">
    <name type="scientific">Porphyra umbilicalis</name>
    <name type="common">Purple laver</name>
    <name type="synonym">Red alga</name>
    <dbReference type="NCBI Taxonomy" id="2786"/>
    <lineage>
        <taxon>Eukaryota</taxon>
        <taxon>Rhodophyta</taxon>
        <taxon>Bangiophyceae</taxon>
        <taxon>Bangiales</taxon>
        <taxon>Bangiaceae</taxon>
        <taxon>Porphyra</taxon>
    </lineage>
</organism>
<dbReference type="EMBL" id="KV918784">
    <property type="protein sequence ID" value="OSX79909.1"/>
    <property type="molecule type" value="Genomic_DNA"/>
</dbReference>